<reference evidence="1 2" key="1">
    <citation type="journal article" date="2011" name="Science">
        <title>The ecoresponsive genome of Daphnia pulex.</title>
        <authorList>
            <person name="Colbourne J.K."/>
            <person name="Pfrender M.E."/>
            <person name="Gilbert D."/>
            <person name="Thomas W.K."/>
            <person name="Tucker A."/>
            <person name="Oakley T.H."/>
            <person name="Tokishita S."/>
            <person name="Aerts A."/>
            <person name="Arnold G.J."/>
            <person name="Basu M.K."/>
            <person name="Bauer D.J."/>
            <person name="Caceres C.E."/>
            <person name="Carmel L."/>
            <person name="Casola C."/>
            <person name="Choi J.H."/>
            <person name="Detter J.C."/>
            <person name="Dong Q."/>
            <person name="Dusheyko S."/>
            <person name="Eads B.D."/>
            <person name="Frohlich T."/>
            <person name="Geiler-Samerotte K.A."/>
            <person name="Gerlach D."/>
            <person name="Hatcher P."/>
            <person name="Jogdeo S."/>
            <person name="Krijgsveld J."/>
            <person name="Kriventseva E.V."/>
            <person name="Kultz D."/>
            <person name="Laforsch C."/>
            <person name="Lindquist E."/>
            <person name="Lopez J."/>
            <person name="Manak J.R."/>
            <person name="Muller J."/>
            <person name="Pangilinan J."/>
            <person name="Patwardhan R.P."/>
            <person name="Pitluck S."/>
            <person name="Pritham E.J."/>
            <person name="Rechtsteiner A."/>
            <person name="Rho M."/>
            <person name="Rogozin I.B."/>
            <person name="Sakarya O."/>
            <person name="Salamov A."/>
            <person name="Schaack S."/>
            <person name="Shapiro H."/>
            <person name="Shiga Y."/>
            <person name="Skalitzky C."/>
            <person name="Smith Z."/>
            <person name="Souvorov A."/>
            <person name="Sung W."/>
            <person name="Tang Z."/>
            <person name="Tsuchiya D."/>
            <person name="Tu H."/>
            <person name="Vos H."/>
            <person name="Wang M."/>
            <person name="Wolf Y.I."/>
            <person name="Yamagata H."/>
            <person name="Yamada T."/>
            <person name="Ye Y."/>
            <person name="Shaw J.R."/>
            <person name="Andrews J."/>
            <person name="Crease T.J."/>
            <person name="Tang H."/>
            <person name="Lucas S.M."/>
            <person name="Robertson H.M."/>
            <person name="Bork P."/>
            <person name="Koonin E.V."/>
            <person name="Zdobnov E.M."/>
            <person name="Grigoriev I.V."/>
            <person name="Lynch M."/>
            <person name="Boore J.L."/>
        </authorList>
    </citation>
    <scope>NUCLEOTIDE SEQUENCE [LARGE SCALE GENOMIC DNA]</scope>
</reference>
<dbReference type="InParanoid" id="E9G452"/>
<gene>
    <name evidence="1" type="ORF">DAPPUDRAFT_313395</name>
</gene>
<proteinExistence type="predicted"/>
<protein>
    <submittedName>
        <fullName evidence="1">Uncharacterized protein</fullName>
    </submittedName>
</protein>
<keyword evidence="2" id="KW-1185">Reference proteome</keyword>
<evidence type="ECO:0000313" key="2">
    <source>
        <dbReference type="Proteomes" id="UP000000305"/>
    </source>
</evidence>
<accession>E9G452</accession>
<evidence type="ECO:0000313" key="1">
    <source>
        <dbReference type="EMBL" id="EFX85692.1"/>
    </source>
</evidence>
<dbReference type="EMBL" id="GL732531">
    <property type="protein sequence ID" value="EFX85692.1"/>
    <property type="molecule type" value="Genomic_DNA"/>
</dbReference>
<dbReference type="HOGENOM" id="CLU_1961825_0_0_1"/>
<organism evidence="1 2">
    <name type="scientific">Daphnia pulex</name>
    <name type="common">Water flea</name>
    <dbReference type="NCBI Taxonomy" id="6669"/>
    <lineage>
        <taxon>Eukaryota</taxon>
        <taxon>Metazoa</taxon>
        <taxon>Ecdysozoa</taxon>
        <taxon>Arthropoda</taxon>
        <taxon>Crustacea</taxon>
        <taxon>Branchiopoda</taxon>
        <taxon>Diplostraca</taxon>
        <taxon>Cladocera</taxon>
        <taxon>Anomopoda</taxon>
        <taxon>Daphniidae</taxon>
        <taxon>Daphnia</taxon>
    </lineage>
</organism>
<sequence length="128" mass="14814">MLSTLTRCSLLSTSEAVFEAVGNQVVIYHRCLPNAKHGANFQMQTEVLSYRVLNWHDRLYEKSYVISRKRTGLCSQHDSLFANCWLPALNLPVYFLSGPLDLRVILRYFSWTSSIIAEHRREHAVIQD</sequence>
<name>E9G452_DAPPU</name>
<dbReference type="Proteomes" id="UP000000305">
    <property type="component" value="Unassembled WGS sequence"/>
</dbReference>
<dbReference type="AlphaFoldDB" id="E9G452"/>
<dbReference type="KEGG" id="dpx:DAPPUDRAFT_313395"/>